<dbReference type="Gene3D" id="2.40.160.20">
    <property type="match status" value="1"/>
</dbReference>
<evidence type="ECO:0000313" key="2">
    <source>
        <dbReference type="EMBL" id="MXO52167.1"/>
    </source>
</evidence>
<dbReference type="EMBL" id="WTYF01000004">
    <property type="protein sequence ID" value="MXO52167.1"/>
    <property type="molecule type" value="Genomic_DNA"/>
</dbReference>
<sequence>MRACRLWLPLTLTAVLLPASASAGEIYSGAYAHGVDTPFTFDTGEGGMDVQAGYRFDEIEALGALGGPQPYVFASVNTTGDTNFVGLGVSWQAEIGGIYLRPGVGLVLHDAPALRVDPETGYRTDLGSRVLFEPELAIGTRLDQRWSIEASWVHISNARLFNSEQNPGIDMMGLRVNYRI</sequence>
<protein>
    <recommendedName>
        <fullName evidence="4">Acyloxyacyl hydrolase</fullName>
    </recommendedName>
</protein>
<evidence type="ECO:0000313" key="3">
    <source>
        <dbReference type="Proteomes" id="UP000444185"/>
    </source>
</evidence>
<reference evidence="2 3" key="1">
    <citation type="submission" date="2019-12" db="EMBL/GenBank/DDBJ databases">
        <title>Genomic-based taxomic classification of the family Erythrobacteraceae.</title>
        <authorList>
            <person name="Xu L."/>
        </authorList>
    </citation>
    <scope>NUCLEOTIDE SEQUENCE [LARGE SCALE GENOMIC DNA]</scope>
    <source>
        <strain evidence="2 3">DSM 16225</strain>
    </source>
</reference>
<dbReference type="Pfam" id="PF09411">
    <property type="entry name" value="PagL"/>
    <property type="match status" value="1"/>
</dbReference>
<feature type="chain" id="PRO_5032332427" description="Acyloxyacyl hydrolase" evidence="1">
    <location>
        <begin position="24"/>
        <end position="180"/>
    </location>
</feature>
<keyword evidence="1" id="KW-0732">Signal</keyword>
<evidence type="ECO:0000256" key="1">
    <source>
        <dbReference type="SAM" id="SignalP"/>
    </source>
</evidence>
<comment type="caution">
    <text evidence="2">The sequence shown here is derived from an EMBL/GenBank/DDBJ whole genome shotgun (WGS) entry which is preliminary data.</text>
</comment>
<dbReference type="Proteomes" id="UP000444185">
    <property type="component" value="Unassembled WGS sequence"/>
</dbReference>
<proteinExistence type="predicted"/>
<dbReference type="AlphaFoldDB" id="A0A844Y429"/>
<gene>
    <name evidence="2" type="ORF">GRI42_12710</name>
</gene>
<evidence type="ECO:0008006" key="4">
    <source>
        <dbReference type="Google" id="ProtNLM"/>
    </source>
</evidence>
<dbReference type="RefSeq" id="WP_160608830.1">
    <property type="nucleotide sequence ID" value="NZ_WTYF01000004.1"/>
</dbReference>
<feature type="signal peptide" evidence="1">
    <location>
        <begin position="1"/>
        <end position="23"/>
    </location>
</feature>
<dbReference type="OrthoDB" id="8112769at2"/>
<organism evidence="2 3">
    <name type="scientific">Qipengyuania gaetbuli</name>
    <dbReference type="NCBI Taxonomy" id="266952"/>
    <lineage>
        <taxon>Bacteria</taxon>
        <taxon>Pseudomonadati</taxon>
        <taxon>Pseudomonadota</taxon>
        <taxon>Alphaproteobacteria</taxon>
        <taxon>Sphingomonadales</taxon>
        <taxon>Erythrobacteraceae</taxon>
        <taxon>Qipengyuania</taxon>
    </lineage>
</organism>
<dbReference type="InterPro" id="IPR018550">
    <property type="entry name" value="Lipid-A_deacylase-rel"/>
</dbReference>
<keyword evidence="3" id="KW-1185">Reference proteome</keyword>
<accession>A0A844Y429</accession>
<name>A0A844Y429_9SPHN</name>